<accession>Q1IV60</accession>
<dbReference type="RefSeq" id="WP_011521042.1">
    <property type="nucleotide sequence ID" value="NC_008009.1"/>
</dbReference>
<keyword evidence="6" id="KW-0963">Cytoplasm</keyword>
<sequence>MSTAAMANIHPTAVIDPSAKIPASCKIGPYCVVGPNVEMGEECELVAHVVLQGPTKLGSHNKIYPFAAIGIGPQDLTYSGQPTRLEIGDHNQIREYVTIHRGTVKGGGLTTVGNHTLIMAYAHVAHDCHIGDHVILANAATLGGHVTVEEWASISALCPIHQFVTIGKHSYVGGGTTITQDVLPFSKTSASREVHAYGVNAVGLQRRGFSDERIKRIQRFFRVLLKSKLNTSQALEKLKSEGDLGEDVAMLIAFVEKSERGVLK</sequence>
<evidence type="ECO:0000256" key="5">
    <source>
        <dbReference type="ARBA" id="ARBA00023315"/>
    </source>
</evidence>
<dbReference type="PANTHER" id="PTHR43480">
    <property type="entry name" value="ACYL-[ACYL-CARRIER-PROTEIN]--UDP-N-ACETYLGLUCOSAMINE O-ACYLTRANSFERASE"/>
    <property type="match status" value="1"/>
</dbReference>
<dbReference type="InterPro" id="IPR010137">
    <property type="entry name" value="Lipid_A_LpxA"/>
</dbReference>
<evidence type="ECO:0000313" key="9">
    <source>
        <dbReference type="Proteomes" id="UP000002432"/>
    </source>
</evidence>
<evidence type="ECO:0000256" key="3">
    <source>
        <dbReference type="ARBA" id="ARBA00022679"/>
    </source>
</evidence>
<keyword evidence="6" id="KW-0677">Repeat</keyword>
<evidence type="ECO:0000256" key="2">
    <source>
        <dbReference type="ARBA" id="ARBA00022556"/>
    </source>
</evidence>
<proteinExistence type="inferred from homology"/>
<evidence type="ECO:0000256" key="4">
    <source>
        <dbReference type="ARBA" id="ARBA00023098"/>
    </source>
</evidence>
<evidence type="ECO:0000256" key="1">
    <source>
        <dbReference type="ARBA" id="ARBA00022516"/>
    </source>
</evidence>
<dbReference type="CDD" id="cd03351">
    <property type="entry name" value="LbH_UDP-GlcNAc_AT"/>
    <property type="match status" value="1"/>
</dbReference>
<dbReference type="KEGG" id="aba:Acid345_0235"/>
<name>Q1IV60_KORVE</name>
<dbReference type="NCBIfam" id="NF003657">
    <property type="entry name" value="PRK05289.1"/>
    <property type="match status" value="1"/>
</dbReference>
<comment type="similarity">
    <text evidence="6">Belongs to the transferase hexapeptide repeat family. LpxA subfamily.</text>
</comment>
<dbReference type="SUPFAM" id="SSF51161">
    <property type="entry name" value="Trimeric LpxA-like enzymes"/>
    <property type="match status" value="1"/>
</dbReference>
<dbReference type="GO" id="GO:0008780">
    <property type="term" value="F:acyl-[acyl-carrier-protein]-UDP-N-acetylglucosamine O-acyltransferase activity"/>
    <property type="evidence" value="ECO:0007669"/>
    <property type="project" value="UniProtKB-UniRule"/>
</dbReference>
<keyword evidence="9" id="KW-1185">Reference proteome</keyword>
<protein>
    <recommendedName>
        <fullName evidence="6">Acyl-[acyl-carrier-protein]--UDP-N-acetylglucosamine O-acyltransferase</fullName>
        <shortName evidence="6">UDP-N-acetylglucosamine acyltransferase</shortName>
        <ecNumber evidence="6">2.3.1.129</ecNumber>
    </recommendedName>
</protein>
<keyword evidence="1 6" id="KW-0444">Lipid biosynthesis</keyword>
<comment type="subunit">
    <text evidence="6">Homotrimer.</text>
</comment>
<keyword evidence="5 6" id="KW-0012">Acyltransferase</keyword>
<comment type="subcellular location">
    <subcellularLocation>
        <location evidence="6">Cytoplasm</location>
    </subcellularLocation>
</comment>
<dbReference type="PIRSF" id="PIRSF000456">
    <property type="entry name" value="UDP-GlcNAc_acltr"/>
    <property type="match status" value="1"/>
</dbReference>
<dbReference type="Proteomes" id="UP000002432">
    <property type="component" value="Chromosome"/>
</dbReference>
<dbReference type="GO" id="GO:0005737">
    <property type="term" value="C:cytoplasm"/>
    <property type="evidence" value="ECO:0007669"/>
    <property type="project" value="UniProtKB-SubCell"/>
</dbReference>
<dbReference type="Pfam" id="PF00132">
    <property type="entry name" value="Hexapep"/>
    <property type="match status" value="2"/>
</dbReference>
<comment type="pathway">
    <text evidence="6">Glycolipid biosynthesis; lipid IV(A) biosynthesis; lipid IV(A) from (3R)-3-hydroxytetradecanoyl-[acyl-carrier-protein] and UDP-N-acetyl-alpha-D-glucosamine: step 1/6.</text>
</comment>
<dbReference type="Gene3D" id="1.20.1180.10">
    <property type="entry name" value="Udp N-acetylglucosamine O-acyltransferase, C-terminal domain"/>
    <property type="match status" value="1"/>
</dbReference>
<dbReference type="eggNOG" id="COG1043">
    <property type="taxonomic scope" value="Bacteria"/>
</dbReference>
<evidence type="ECO:0000259" key="7">
    <source>
        <dbReference type="Pfam" id="PF13720"/>
    </source>
</evidence>
<gene>
    <name evidence="6" type="primary">lpxA</name>
    <name evidence="8" type="ordered locus">Acid345_0235</name>
</gene>
<dbReference type="NCBIfam" id="TIGR01852">
    <property type="entry name" value="lipid_A_lpxA"/>
    <property type="match status" value="1"/>
</dbReference>
<dbReference type="Pfam" id="PF13720">
    <property type="entry name" value="Acetyltransf_11"/>
    <property type="match status" value="1"/>
</dbReference>
<dbReference type="EnsemblBacteria" id="ABF39240">
    <property type="protein sequence ID" value="ABF39240"/>
    <property type="gene ID" value="Acid345_0235"/>
</dbReference>
<dbReference type="EMBL" id="CP000360">
    <property type="protein sequence ID" value="ABF39240.1"/>
    <property type="molecule type" value="Genomic_DNA"/>
</dbReference>
<dbReference type="InterPro" id="IPR037157">
    <property type="entry name" value="Acetyltransf_C_sf"/>
</dbReference>
<dbReference type="PANTHER" id="PTHR43480:SF1">
    <property type="entry name" value="ACYL-[ACYL-CARRIER-PROTEIN]--UDP-N-ACETYLGLUCOSAMINE O-ACYLTRANSFERASE, MITOCHONDRIAL-RELATED"/>
    <property type="match status" value="1"/>
</dbReference>
<comment type="function">
    <text evidence="6">Involved in the biosynthesis of lipid A, a phosphorylated glycolipid that anchors the lipopolysaccharide to the outer membrane of the cell.</text>
</comment>
<dbReference type="InterPro" id="IPR029098">
    <property type="entry name" value="Acetyltransf_C"/>
</dbReference>
<dbReference type="UniPathway" id="UPA00359">
    <property type="reaction ID" value="UER00477"/>
</dbReference>
<feature type="domain" description="UDP N-acetylglucosamine O-acyltransferase C-terminal" evidence="7">
    <location>
        <begin position="181"/>
        <end position="262"/>
    </location>
</feature>
<dbReference type="GO" id="GO:0009245">
    <property type="term" value="P:lipid A biosynthetic process"/>
    <property type="evidence" value="ECO:0007669"/>
    <property type="project" value="UniProtKB-UniRule"/>
</dbReference>
<keyword evidence="2 6" id="KW-0441">Lipid A biosynthesis</keyword>
<comment type="catalytic activity">
    <reaction evidence="6">
        <text>a (3R)-hydroxyacyl-[ACP] + UDP-N-acetyl-alpha-D-glucosamine = a UDP-3-O-[(3R)-3-hydroxyacyl]-N-acetyl-alpha-D-glucosamine + holo-[ACP]</text>
        <dbReference type="Rhea" id="RHEA:67812"/>
        <dbReference type="Rhea" id="RHEA-COMP:9685"/>
        <dbReference type="Rhea" id="RHEA-COMP:9945"/>
        <dbReference type="ChEBI" id="CHEBI:57705"/>
        <dbReference type="ChEBI" id="CHEBI:64479"/>
        <dbReference type="ChEBI" id="CHEBI:78827"/>
        <dbReference type="ChEBI" id="CHEBI:173225"/>
        <dbReference type="EC" id="2.3.1.129"/>
    </reaction>
</comment>
<dbReference type="InterPro" id="IPR011004">
    <property type="entry name" value="Trimer_LpxA-like_sf"/>
</dbReference>
<dbReference type="HOGENOM" id="CLU_061249_0_0_0"/>
<dbReference type="EC" id="2.3.1.129" evidence="6"/>
<dbReference type="AlphaFoldDB" id="Q1IV60"/>
<dbReference type="STRING" id="204669.Acid345_0235"/>
<keyword evidence="3 6" id="KW-0808">Transferase</keyword>
<dbReference type="InterPro" id="IPR001451">
    <property type="entry name" value="Hexapep"/>
</dbReference>
<reference evidence="8 9" key="1">
    <citation type="journal article" date="2009" name="Appl. Environ. Microbiol.">
        <title>Three genomes from the phylum Acidobacteria provide insight into the lifestyles of these microorganisms in soils.</title>
        <authorList>
            <person name="Ward N.L."/>
            <person name="Challacombe J.F."/>
            <person name="Janssen P.H."/>
            <person name="Henrissat B."/>
            <person name="Coutinho P.M."/>
            <person name="Wu M."/>
            <person name="Xie G."/>
            <person name="Haft D.H."/>
            <person name="Sait M."/>
            <person name="Badger J."/>
            <person name="Barabote R.D."/>
            <person name="Bradley B."/>
            <person name="Brettin T.S."/>
            <person name="Brinkac L.M."/>
            <person name="Bruce D."/>
            <person name="Creasy T."/>
            <person name="Daugherty S.C."/>
            <person name="Davidsen T.M."/>
            <person name="DeBoy R.T."/>
            <person name="Detter J.C."/>
            <person name="Dodson R.J."/>
            <person name="Durkin A.S."/>
            <person name="Ganapathy A."/>
            <person name="Gwinn-Giglio M."/>
            <person name="Han C.S."/>
            <person name="Khouri H."/>
            <person name="Kiss H."/>
            <person name="Kothari S.P."/>
            <person name="Madupu R."/>
            <person name="Nelson K.E."/>
            <person name="Nelson W.C."/>
            <person name="Paulsen I."/>
            <person name="Penn K."/>
            <person name="Ren Q."/>
            <person name="Rosovitz M.J."/>
            <person name="Selengut J.D."/>
            <person name="Shrivastava S."/>
            <person name="Sullivan S.A."/>
            <person name="Tapia R."/>
            <person name="Thompson L.S."/>
            <person name="Watkins K.L."/>
            <person name="Yang Q."/>
            <person name="Yu C."/>
            <person name="Zafar N."/>
            <person name="Zhou L."/>
            <person name="Kuske C.R."/>
        </authorList>
    </citation>
    <scope>NUCLEOTIDE SEQUENCE [LARGE SCALE GENOMIC DNA]</scope>
    <source>
        <strain evidence="8 9">Ellin345</strain>
    </source>
</reference>
<dbReference type="Gene3D" id="2.160.10.10">
    <property type="entry name" value="Hexapeptide repeat proteins"/>
    <property type="match status" value="1"/>
</dbReference>
<evidence type="ECO:0000256" key="6">
    <source>
        <dbReference type="HAMAP-Rule" id="MF_00387"/>
    </source>
</evidence>
<keyword evidence="4 6" id="KW-0443">Lipid metabolism</keyword>
<organism evidence="8 9">
    <name type="scientific">Koribacter versatilis (strain Ellin345)</name>
    <dbReference type="NCBI Taxonomy" id="204669"/>
    <lineage>
        <taxon>Bacteria</taxon>
        <taxon>Pseudomonadati</taxon>
        <taxon>Acidobacteriota</taxon>
        <taxon>Terriglobia</taxon>
        <taxon>Terriglobales</taxon>
        <taxon>Candidatus Korobacteraceae</taxon>
        <taxon>Candidatus Korobacter</taxon>
    </lineage>
</organism>
<dbReference type="GO" id="GO:0016020">
    <property type="term" value="C:membrane"/>
    <property type="evidence" value="ECO:0007669"/>
    <property type="project" value="GOC"/>
</dbReference>
<evidence type="ECO:0000313" key="8">
    <source>
        <dbReference type="EMBL" id="ABF39240.1"/>
    </source>
</evidence>
<dbReference type="HAMAP" id="MF_00387">
    <property type="entry name" value="LpxA"/>
    <property type="match status" value="1"/>
</dbReference>